<comment type="subcellular location">
    <subcellularLocation>
        <location evidence="1">Cytoplasm</location>
        <location evidence="1">Cytoskeleton</location>
        <location evidence="1">Microtubule organizing center</location>
        <location evidence="1">Centrosome</location>
    </subcellularLocation>
</comment>
<reference evidence="6" key="1">
    <citation type="submission" date="2020-04" db="EMBL/GenBank/DDBJ databases">
        <authorList>
            <person name="Alioto T."/>
            <person name="Alioto T."/>
            <person name="Gomez Garrido J."/>
        </authorList>
    </citation>
    <scope>NUCLEOTIDE SEQUENCE</scope>
    <source>
        <strain evidence="6">A484AB</strain>
    </source>
</reference>
<name>A0A7D9ELE2_PARCT</name>
<accession>A0A7D9ELE2</accession>
<evidence type="ECO:0000256" key="5">
    <source>
        <dbReference type="ARBA" id="ARBA00035693"/>
    </source>
</evidence>
<comment type="similarity">
    <text evidence="4">Belongs to the CFAP96 family.</text>
</comment>
<dbReference type="PANTHER" id="PTHR31144:SF1">
    <property type="entry name" value="UPF0602 PROTEIN C4ORF47"/>
    <property type="match status" value="1"/>
</dbReference>
<evidence type="ECO:0000256" key="3">
    <source>
        <dbReference type="ARBA" id="ARBA00023212"/>
    </source>
</evidence>
<comment type="caution">
    <text evidence="6">The sequence shown here is derived from an EMBL/GenBank/DDBJ whole genome shotgun (WGS) entry which is preliminary data.</text>
</comment>
<proteinExistence type="inferred from homology"/>
<keyword evidence="7" id="KW-1185">Reference proteome</keyword>
<dbReference type="Proteomes" id="UP001152795">
    <property type="component" value="Unassembled WGS sequence"/>
</dbReference>
<dbReference type="EMBL" id="CACRXK020006653">
    <property type="protein sequence ID" value="CAB4010018.1"/>
    <property type="molecule type" value="Genomic_DNA"/>
</dbReference>
<keyword evidence="2" id="KW-0963">Cytoplasm</keyword>
<organism evidence="6 7">
    <name type="scientific">Paramuricea clavata</name>
    <name type="common">Red gorgonian</name>
    <name type="synonym">Violescent sea-whip</name>
    <dbReference type="NCBI Taxonomy" id="317549"/>
    <lineage>
        <taxon>Eukaryota</taxon>
        <taxon>Metazoa</taxon>
        <taxon>Cnidaria</taxon>
        <taxon>Anthozoa</taxon>
        <taxon>Octocorallia</taxon>
        <taxon>Malacalcyonacea</taxon>
        <taxon>Plexauridae</taxon>
        <taxon>Paramuricea</taxon>
    </lineage>
</organism>
<keyword evidence="3" id="KW-0206">Cytoskeleton</keyword>
<dbReference type="AlphaFoldDB" id="A0A7D9ELE2"/>
<dbReference type="Pfam" id="PF15239">
    <property type="entry name" value="CFAP96-like"/>
    <property type="match status" value="1"/>
</dbReference>
<gene>
    <name evidence="6" type="ORF">PACLA_8A047356</name>
</gene>
<evidence type="ECO:0000256" key="1">
    <source>
        <dbReference type="ARBA" id="ARBA00004300"/>
    </source>
</evidence>
<evidence type="ECO:0000313" key="6">
    <source>
        <dbReference type="EMBL" id="CAB4010018.1"/>
    </source>
</evidence>
<evidence type="ECO:0000256" key="2">
    <source>
        <dbReference type="ARBA" id="ARBA00022490"/>
    </source>
</evidence>
<dbReference type="PANTHER" id="PTHR31144">
    <property type="entry name" value="UPF0602 PROTEIN C4ORF47"/>
    <property type="match status" value="1"/>
</dbReference>
<dbReference type="OrthoDB" id="283553at2759"/>
<dbReference type="InterPro" id="IPR029358">
    <property type="entry name" value="CFAP96"/>
</dbReference>
<protein>
    <recommendedName>
        <fullName evidence="5">Cilia-and flagella-associated protein 96</fullName>
    </recommendedName>
</protein>
<evidence type="ECO:0000313" key="7">
    <source>
        <dbReference type="Proteomes" id="UP001152795"/>
    </source>
</evidence>
<dbReference type="GO" id="GO:0005813">
    <property type="term" value="C:centrosome"/>
    <property type="evidence" value="ECO:0007669"/>
    <property type="project" value="UniProtKB-SubCell"/>
</dbReference>
<sequence>MVVDGKNDLNRVGWFSEMGYISIGDPYKPKKNAFNEASHKGKQMLPGGSKTRSARQDGYFEKQFTRIMEAESYSDPVKRRRQDRLKQSSLNLGHAFVPSSGEKLASGAGSHYGTFAGPVGAFSPVDKAKKGYKSSGRNFTTNPAKKGTGYGYLGVTIGPTPKYTPDPYERAKEIRNKDQDMSIKVRKGGAFRLNLHPKTYFDGNPYKSDKPLPPLKDAKARPQIGKPFKQSSPGKEIGGCKAGCFESYPSHSDDPYQPKKTSADGSQAKKIFRPSQGPKSTPFVSVIKENVDRRINVTNFRQAGLIKT</sequence>
<dbReference type="GO" id="GO:0005881">
    <property type="term" value="C:cytoplasmic microtubule"/>
    <property type="evidence" value="ECO:0007669"/>
    <property type="project" value="TreeGrafter"/>
</dbReference>
<evidence type="ECO:0000256" key="4">
    <source>
        <dbReference type="ARBA" id="ARBA00035656"/>
    </source>
</evidence>